<comment type="caution">
    <text evidence="12">The sequence shown here is derived from an EMBL/GenBank/DDBJ whole genome shotgun (WGS) entry which is preliminary data.</text>
</comment>
<evidence type="ECO:0000256" key="3">
    <source>
        <dbReference type="ARBA" id="ARBA00014422"/>
    </source>
</evidence>
<keyword evidence="4 9" id="KW-0479">Metal-binding</keyword>
<comment type="cofactor">
    <cofactor evidence="1">
        <name>thiamine diphosphate</name>
        <dbReference type="ChEBI" id="CHEBI:58937"/>
    </cofactor>
</comment>
<dbReference type="Pfam" id="PF02776">
    <property type="entry name" value="TPP_enzyme_N"/>
    <property type="match status" value="1"/>
</dbReference>
<organism evidence="12 13">
    <name type="scientific">Polychaeton citri CBS 116435</name>
    <dbReference type="NCBI Taxonomy" id="1314669"/>
    <lineage>
        <taxon>Eukaryota</taxon>
        <taxon>Fungi</taxon>
        <taxon>Dikarya</taxon>
        <taxon>Ascomycota</taxon>
        <taxon>Pezizomycotina</taxon>
        <taxon>Dothideomycetes</taxon>
        <taxon>Dothideomycetidae</taxon>
        <taxon>Capnodiales</taxon>
        <taxon>Capnodiaceae</taxon>
        <taxon>Polychaeton</taxon>
    </lineage>
</organism>
<feature type="domain" description="Thiamine pyrophosphate enzyme N-terminal TPP-binding" evidence="11">
    <location>
        <begin position="30"/>
        <end position="82"/>
    </location>
</feature>
<evidence type="ECO:0000313" key="13">
    <source>
        <dbReference type="Proteomes" id="UP000799441"/>
    </source>
</evidence>
<dbReference type="EMBL" id="MU003811">
    <property type="protein sequence ID" value="KAF2719400.1"/>
    <property type="molecule type" value="Genomic_DNA"/>
</dbReference>
<evidence type="ECO:0000256" key="1">
    <source>
        <dbReference type="ARBA" id="ARBA00001964"/>
    </source>
</evidence>
<protein>
    <recommendedName>
        <fullName evidence="3">Pyruvate decarboxylase</fullName>
    </recommendedName>
</protein>
<dbReference type="InterPro" id="IPR012110">
    <property type="entry name" value="PDC/IPDC-like"/>
</dbReference>
<keyword evidence="12" id="KW-0670">Pyruvate</keyword>
<dbReference type="Gene3D" id="3.40.50.1220">
    <property type="entry name" value="TPP-binding domain"/>
    <property type="match status" value="1"/>
</dbReference>
<dbReference type="InterPro" id="IPR012001">
    <property type="entry name" value="Thiamin_PyroP_enz_TPP-bd_dom"/>
</dbReference>
<proteinExistence type="inferred from homology"/>
<evidence type="ECO:0000256" key="4">
    <source>
        <dbReference type="ARBA" id="ARBA00022723"/>
    </source>
</evidence>
<dbReference type="GO" id="GO:0030976">
    <property type="term" value="F:thiamine pyrophosphate binding"/>
    <property type="evidence" value="ECO:0007669"/>
    <property type="project" value="InterPro"/>
</dbReference>
<dbReference type="InterPro" id="IPR011766">
    <property type="entry name" value="TPP_enzyme_TPP-bd"/>
</dbReference>
<name>A0A9P4UNW8_9PEZI</name>
<dbReference type="PANTHER" id="PTHR43452:SF11">
    <property type="entry name" value="PYRUVATE DECARBOXYLASE"/>
    <property type="match status" value="1"/>
</dbReference>
<feature type="binding site" evidence="9">
    <location>
        <position position="420"/>
    </location>
    <ligand>
        <name>Mg(2+)</name>
        <dbReference type="ChEBI" id="CHEBI:18420"/>
    </ligand>
</feature>
<dbReference type="GO" id="GO:0005634">
    <property type="term" value="C:nucleus"/>
    <property type="evidence" value="ECO:0007669"/>
    <property type="project" value="TreeGrafter"/>
</dbReference>
<gene>
    <name evidence="12" type="ORF">K431DRAFT_340007</name>
</gene>
<feature type="domain" description="Thiamine pyrophosphate enzyme TPP-binding" evidence="10">
    <location>
        <begin position="356"/>
        <end position="427"/>
    </location>
</feature>
<dbReference type="SUPFAM" id="SSF52518">
    <property type="entry name" value="Thiamin diphosphate-binding fold (THDP-binding)"/>
    <property type="match status" value="2"/>
</dbReference>
<dbReference type="GO" id="GO:0005829">
    <property type="term" value="C:cytosol"/>
    <property type="evidence" value="ECO:0007669"/>
    <property type="project" value="TreeGrafter"/>
</dbReference>
<comment type="similarity">
    <text evidence="2">Belongs to the TPP enzyme family.</text>
</comment>
<keyword evidence="6 9" id="KW-0460">Magnesium</keyword>
<dbReference type="Proteomes" id="UP000799441">
    <property type="component" value="Unassembled WGS sequence"/>
</dbReference>
<feature type="binding site" evidence="9">
    <location>
        <position position="418"/>
    </location>
    <ligand>
        <name>Mg(2+)</name>
        <dbReference type="ChEBI" id="CHEBI:18420"/>
    </ligand>
</feature>
<dbReference type="OrthoDB" id="3970464at2759"/>
<keyword evidence="13" id="KW-1185">Reference proteome</keyword>
<keyword evidence="5" id="KW-0210">Decarboxylase</keyword>
<dbReference type="PIRSF" id="PIRSF036565">
    <property type="entry name" value="Pyruvt_ip_decrb"/>
    <property type="match status" value="1"/>
</dbReference>
<evidence type="ECO:0000256" key="5">
    <source>
        <dbReference type="ARBA" id="ARBA00022793"/>
    </source>
</evidence>
<keyword evidence="7" id="KW-0786">Thiamine pyrophosphate</keyword>
<keyword evidence="8" id="KW-0456">Lyase</keyword>
<dbReference type="SUPFAM" id="SSF52467">
    <property type="entry name" value="DHS-like NAD/FAD-binding domain"/>
    <property type="match status" value="1"/>
</dbReference>
<dbReference type="GO" id="GO:0004737">
    <property type="term" value="F:pyruvate decarboxylase activity"/>
    <property type="evidence" value="ECO:0007669"/>
    <property type="project" value="TreeGrafter"/>
</dbReference>
<evidence type="ECO:0000256" key="7">
    <source>
        <dbReference type="ARBA" id="ARBA00023052"/>
    </source>
</evidence>
<evidence type="ECO:0000259" key="11">
    <source>
        <dbReference type="Pfam" id="PF02776"/>
    </source>
</evidence>
<dbReference type="Gene3D" id="3.40.50.970">
    <property type="match status" value="2"/>
</dbReference>
<sequence>MVSRPSCITETVKLAEYLFTHLSQLGVHSIYGVGSCNELDAGYAADAYARLKGLGALTTTLGVGELSALNAIAGAHAELAPVSGVKIHRTLNDGNFRHFADMYGHVTVAQVNLTDPSTCPEMIDTAIQQGLMHSRPVYIEVPTDMVAVSVCAERLNSRIEIAPAMPSQSRAAALSLPMVLVDGESRACRILDEIQELITTFGKSCVDESLPNVHGIWKGEFWACENDKSFVALCDLVLCFGPHFSSTNTYDFTSIPGLRKSIVFAADRIEVFDRSFRDISCKGFLSKLLQQLDLSKVLSNVVVPGTDVQPSDPSPDPSSGRITQAEFCKRFNRFLQPGDMILAETGTASYGCRDFELPPHTTLFKPVTWLSIGYMLPAAQAVPRTILLIGDGSFQMTIQELSTIIREKLNVFIVLIYNEGYTIERCLHGWDRQYNDVASWKYLMAPAFFGADMSGNAEYGARTIGDVRTWQDLDKVLDKPFLGMIEVFLDREDAPDYLRSLLEKQKQEARSAA</sequence>
<evidence type="ECO:0000259" key="10">
    <source>
        <dbReference type="Pfam" id="PF02775"/>
    </source>
</evidence>
<evidence type="ECO:0000256" key="9">
    <source>
        <dbReference type="PIRSR" id="PIRSR036565-2"/>
    </source>
</evidence>
<evidence type="ECO:0000256" key="6">
    <source>
        <dbReference type="ARBA" id="ARBA00022842"/>
    </source>
</evidence>
<dbReference type="Pfam" id="PF02775">
    <property type="entry name" value="TPP_enzyme_C"/>
    <property type="match status" value="1"/>
</dbReference>
<comment type="cofactor">
    <cofactor evidence="9">
        <name>Mg(2+)</name>
        <dbReference type="ChEBI" id="CHEBI:18420"/>
    </cofactor>
    <text evidence="9">Binds 1 Mg(2+) per subunit.</text>
</comment>
<evidence type="ECO:0000313" key="12">
    <source>
        <dbReference type="EMBL" id="KAF2719400.1"/>
    </source>
</evidence>
<dbReference type="InterPro" id="IPR029035">
    <property type="entry name" value="DHS-like_NAD/FAD-binding_dom"/>
</dbReference>
<dbReference type="InterPro" id="IPR047214">
    <property type="entry name" value="TPP_PDC_IPDC"/>
</dbReference>
<evidence type="ECO:0000256" key="8">
    <source>
        <dbReference type="ARBA" id="ARBA00023239"/>
    </source>
</evidence>
<dbReference type="FunFam" id="3.40.50.970:FF:000024">
    <property type="entry name" value="Pyruvate decarboxylase isozyme"/>
    <property type="match status" value="1"/>
</dbReference>
<evidence type="ECO:0000256" key="2">
    <source>
        <dbReference type="ARBA" id="ARBA00007812"/>
    </source>
</evidence>
<dbReference type="InterPro" id="IPR029061">
    <property type="entry name" value="THDP-binding"/>
</dbReference>
<dbReference type="GO" id="GO:0046872">
    <property type="term" value="F:metal ion binding"/>
    <property type="evidence" value="ECO:0007669"/>
    <property type="project" value="UniProtKB-KW"/>
</dbReference>
<dbReference type="CDD" id="cd02005">
    <property type="entry name" value="TPP_PDC_IPDC"/>
    <property type="match status" value="1"/>
</dbReference>
<feature type="binding site" evidence="9">
    <location>
        <position position="391"/>
    </location>
    <ligand>
        <name>Mg(2+)</name>
        <dbReference type="ChEBI" id="CHEBI:18420"/>
    </ligand>
</feature>
<accession>A0A9P4UNW8</accession>
<dbReference type="GO" id="GO:0000949">
    <property type="term" value="P:aromatic amino acid family catabolic process to alcohol via Ehrlich pathway"/>
    <property type="evidence" value="ECO:0007669"/>
    <property type="project" value="TreeGrafter"/>
</dbReference>
<reference evidence="12" key="1">
    <citation type="journal article" date="2020" name="Stud. Mycol.">
        <title>101 Dothideomycetes genomes: a test case for predicting lifestyles and emergence of pathogens.</title>
        <authorList>
            <person name="Haridas S."/>
            <person name="Albert R."/>
            <person name="Binder M."/>
            <person name="Bloem J."/>
            <person name="Labutti K."/>
            <person name="Salamov A."/>
            <person name="Andreopoulos B."/>
            <person name="Baker S."/>
            <person name="Barry K."/>
            <person name="Bills G."/>
            <person name="Bluhm B."/>
            <person name="Cannon C."/>
            <person name="Castanera R."/>
            <person name="Culley D."/>
            <person name="Daum C."/>
            <person name="Ezra D."/>
            <person name="Gonzalez J."/>
            <person name="Henrissat B."/>
            <person name="Kuo A."/>
            <person name="Liang C."/>
            <person name="Lipzen A."/>
            <person name="Lutzoni F."/>
            <person name="Magnuson J."/>
            <person name="Mondo S."/>
            <person name="Nolan M."/>
            <person name="Ohm R."/>
            <person name="Pangilinan J."/>
            <person name="Park H.-J."/>
            <person name="Ramirez L."/>
            <person name="Alfaro M."/>
            <person name="Sun H."/>
            <person name="Tritt A."/>
            <person name="Yoshinaga Y."/>
            <person name="Zwiers L.-H."/>
            <person name="Turgeon B."/>
            <person name="Goodwin S."/>
            <person name="Spatafora J."/>
            <person name="Crous P."/>
            <person name="Grigoriev I."/>
        </authorList>
    </citation>
    <scope>NUCLEOTIDE SEQUENCE</scope>
    <source>
        <strain evidence="12">CBS 116435</strain>
    </source>
</reference>
<dbReference type="AlphaFoldDB" id="A0A9P4UNW8"/>
<dbReference type="PANTHER" id="PTHR43452">
    <property type="entry name" value="PYRUVATE DECARBOXYLASE"/>
    <property type="match status" value="1"/>
</dbReference>